<dbReference type="OMA" id="KSAYPME"/>
<sequence>MDADGKVFHKTCMKCEHCACRLSLGNYAALNGKYYCKTHFKQLFKTKGNYTEGFGEEDAKKKWSPQVSHFNMSGVNFGSGSSTIKQRAMTVGPISQAGSHKSNDADTESELAPAANADAQAQAPVETQAIDAANPQATPDASPSAAAAEEVSDLGEVPAPTEGGGEAQQQEPSQGSDAQSEGGSAGEAAEGNGADDTATTAAIDSSAEPGDAPAAEAGDATAADNSGDVA</sequence>
<proteinExistence type="predicted"/>
<feature type="compositionally biased region" description="Low complexity" evidence="5">
    <location>
        <begin position="137"/>
        <end position="148"/>
    </location>
</feature>
<dbReference type="CDD" id="cd09358">
    <property type="entry name" value="LIM_Mical_like"/>
    <property type="match status" value="1"/>
</dbReference>
<evidence type="ECO:0000256" key="1">
    <source>
        <dbReference type="ARBA" id="ARBA00022723"/>
    </source>
</evidence>
<dbReference type="PANTHER" id="PTHR24206">
    <property type="entry name" value="OS06G0237300 PROTEIN"/>
    <property type="match status" value="1"/>
</dbReference>
<evidence type="ECO:0000256" key="5">
    <source>
        <dbReference type="SAM" id="MobiDB-lite"/>
    </source>
</evidence>
<dbReference type="RefSeq" id="XP_004336215.1">
    <property type="nucleotide sequence ID" value="XM_004336167.1"/>
</dbReference>
<dbReference type="SUPFAM" id="SSF57716">
    <property type="entry name" value="Glucocorticoid receptor-like (DNA-binding domain)"/>
    <property type="match status" value="1"/>
</dbReference>
<reference evidence="7 8" key="1">
    <citation type="journal article" date="2013" name="Genome Biol.">
        <title>Genome of Acanthamoeba castellanii highlights extensive lateral gene transfer and early evolution of tyrosine kinase signaling.</title>
        <authorList>
            <person name="Clarke M."/>
            <person name="Lohan A.J."/>
            <person name="Liu B."/>
            <person name="Lagkouvardos I."/>
            <person name="Roy S."/>
            <person name="Zafar N."/>
            <person name="Bertelli C."/>
            <person name="Schilde C."/>
            <person name="Kianianmomeni A."/>
            <person name="Burglin T.R."/>
            <person name="Frech C."/>
            <person name="Turcotte B."/>
            <person name="Kopec K.O."/>
            <person name="Synnott J.M."/>
            <person name="Choo C."/>
            <person name="Paponov I."/>
            <person name="Finkler A."/>
            <person name="Soon Heng Tan C."/>
            <person name="Hutchins A.P."/>
            <person name="Weinmeier T."/>
            <person name="Rattei T."/>
            <person name="Chu J.S."/>
            <person name="Gimenez G."/>
            <person name="Irimia M."/>
            <person name="Rigden D.J."/>
            <person name="Fitzpatrick D.A."/>
            <person name="Lorenzo-Morales J."/>
            <person name="Bateman A."/>
            <person name="Chiu C.H."/>
            <person name="Tang P."/>
            <person name="Hegemann P."/>
            <person name="Fromm H."/>
            <person name="Raoult D."/>
            <person name="Greub G."/>
            <person name="Miranda-Saavedra D."/>
            <person name="Chen N."/>
            <person name="Nash P."/>
            <person name="Ginger M.L."/>
            <person name="Horn M."/>
            <person name="Schaap P."/>
            <person name="Caler L."/>
            <person name="Loftus B."/>
        </authorList>
    </citation>
    <scope>NUCLEOTIDE SEQUENCE [LARGE SCALE GENOMIC DNA]</scope>
    <source>
        <strain evidence="7 8">Neff</strain>
    </source>
</reference>
<evidence type="ECO:0000256" key="3">
    <source>
        <dbReference type="ARBA" id="ARBA00023038"/>
    </source>
</evidence>
<dbReference type="InterPro" id="IPR001781">
    <property type="entry name" value="Znf_LIM"/>
</dbReference>
<gene>
    <name evidence="7" type="ORF">ACA1_138790</name>
</gene>
<dbReference type="Pfam" id="PF00412">
    <property type="entry name" value="LIM"/>
    <property type="match status" value="1"/>
</dbReference>
<evidence type="ECO:0000313" key="7">
    <source>
        <dbReference type="EMBL" id="ELR14202.1"/>
    </source>
</evidence>
<keyword evidence="2 4" id="KW-0862">Zinc</keyword>
<keyword evidence="8" id="KW-1185">Reference proteome</keyword>
<evidence type="ECO:0000256" key="4">
    <source>
        <dbReference type="PROSITE-ProRule" id="PRU00125"/>
    </source>
</evidence>
<dbReference type="KEGG" id="acan:ACA1_138790"/>
<feature type="domain" description="LIM zinc-binding" evidence="6">
    <location>
        <begin position="1"/>
        <end position="46"/>
    </location>
</feature>
<dbReference type="Proteomes" id="UP000011083">
    <property type="component" value="Unassembled WGS sequence"/>
</dbReference>
<keyword evidence="1 4" id="KW-0479">Metal-binding</keyword>
<evidence type="ECO:0000313" key="8">
    <source>
        <dbReference type="Proteomes" id="UP000011083"/>
    </source>
</evidence>
<name>L8GMJ9_ACACF</name>
<evidence type="ECO:0000256" key="2">
    <source>
        <dbReference type="ARBA" id="ARBA00022833"/>
    </source>
</evidence>
<dbReference type="Gene3D" id="2.10.110.10">
    <property type="entry name" value="Cysteine Rich Protein"/>
    <property type="match status" value="1"/>
</dbReference>
<dbReference type="AlphaFoldDB" id="L8GMJ9"/>
<dbReference type="PROSITE" id="PS50023">
    <property type="entry name" value="LIM_DOMAIN_2"/>
    <property type="match status" value="1"/>
</dbReference>
<dbReference type="GO" id="GO:0046872">
    <property type="term" value="F:metal ion binding"/>
    <property type="evidence" value="ECO:0007669"/>
    <property type="project" value="UniProtKB-KW"/>
</dbReference>
<dbReference type="GeneID" id="14914803"/>
<dbReference type="STRING" id="1257118.L8GMJ9"/>
<protein>
    <submittedName>
        <fullName evidence="7">LIM domain containing protein</fullName>
    </submittedName>
</protein>
<feature type="compositionally biased region" description="Low complexity" evidence="5">
    <location>
        <begin position="173"/>
        <end position="224"/>
    </location>
</feature>
<dbReference type="VEuPathDB" id="AmoebaDB:ACA1_138790"/>
<keyword evidence="3 4" id="KW-0440">LIM domain</keyword>
<feature type="region of interest" description="Disordered" evidence="5">
    <location>
        <begin position="134"/>
        <end position="230"/>
    </location>
</feature>
<accession>L8GMJ9</accession>
<dbReference type="OrthoDB" id="15175at2759"/>
<dbReference type="EMBL" id="KB008066">
    <property type="protein sequence ID" value="ELR14202.1"/>
    <property type="molecule type" value="Genomic_DNA"/>
</dbReference>
<organism evidence="7 8">
    <name type="scientific">Acanthamoeba castellanii (strain ATCC 30010 / Neff)</name>
    <dbReference type="NCBI Taxonomy" id="1257118"/>
    <lineage>
        <taxon>Eukaryota</taxon>
        <taxon>Amoebozoa</taxon>
        <taxon>Discosea</taxon>
        <taxon>Longamoebia</taxon>
        <taxon>Centramoebida</taxon>
        <taxon>Acanthamoebidae</taxon>
        <taxon>Acanthamoeba</taxon>
    </lineage>
</organism>
<evidence type="ECO:0000259" key="6">
    <source>
        <dbReference type="PROSITE" id="PS50023"/>
    </source>
</evidence>